<dbReference type="AlphaFoldDB" id="A0A939FGD7"/>
<reference evidence="1" key="1">
    <citation type="submission" date="2021-03" db="EMBL/GenBank/DDBJ databases">
        <title>Streptomyces poriferae sp. nov., a novel marine sponge-derived Actinobacteria species with anti-MRSA activity.</title>
        <authorList>
            <person name="Sandoval-Powers M."/>
            <person name="Kralova S."/>
            <person name="Nguyen G.-S."/>
            <person name="Fawwal D."/>
            <person name="Degnes K."/>
            <person name="Klinkenberg G."/>
            <person name="Sletta H."/>
            <person name="Wentzel A."/>
            <person name="Liles M.R."/>
        </authorList>
    </citation>
    <scope>NUCLEOTIDE SEQUENCE</scope>
    <source>
        <strain evidence="1">DSM 41794</strain>
    </source>
</reference>
<proteinExistence type="predicted"/>
<dbReference type="Proteomes" id="UP000664167">
    <property type="component" value="Unassembled WGS sequence"/>
</dbReference>
<dbReference type="EMBL" id="JAFLRJ010000419">
    <property type="protein sequence ID" value="MBO0516615.1"/>
    <property type="molecule type" value="Genomic_DNA"/>
</dbReference>
<keyword evidence="2" id="KW-1185">Reference proteome</keyword>
<name>A0A939FGD7_9ACTN</name>
<comment type="caution">
    <text evidence="1">The sequence shown here is derived from an EMBL/GenBank/DDBJ whole genome shotgun (WGS) entry which is preliminary data.</text>
</comment>
<protein>
    <recommendedName>
        <fullName evidence="3">DUF4177 domain-containing protein</fullName>
    </recommendedName>
</protein>
<gene>
    <name evidence="1" type="ORF">J0695_33310</name>
</gene>
<evidence type="ECO:0000313" key="2">
    <source>
        <dbReference type="Proteomes" id="UP000664167"/>
    </source>
</evidence>
<sequence>MMTLWEYGELRLRWRQNGVWTGPRGQGAEVDPEAVVAFLNRLGSEGWEAVAMTHTDPGKYGPTRTYLMKRQQVT</sequence>
<organism evidence="1 2">
    <name type="scientific">Streptomyces beijiangensis</name>
    <dbReference type="NCBI Taxonomy" id="163361"/>
    <lineage>
        <taxon>Bacteria</taxon>
        <taxon>Bacillati</taxon>
        <taxon>Actinomycetota</taxon>
        <taxon>Actinomycetes</taxon>
        <taxon>Kitasatosporales</taxon>
        <taxon>Streptomycetaceae</taxon>
        <taxon>Streptomyces</taxon>
    </lineage>
</organism>
<dbReference type="RefSeq" id="WP_206968499.1">
    <property type="nucleotide sequence ID" value="NZ_BAAAJJ010000025.1"/>
</dbReference>
<evidence type="ECO:0008006" key="3">
    <source>
        <dbReference type="Google" id="ProtNLM"/>
    </source>
</evidence>
<accession>A0A939FGD7</accession>
<evidence type="ECO:0000313" key="1">
    <source>
        <dbReference type="EMBL" id="MBO0516615.1"/>
    </source>
</evidence>